<dbReference type="RefSeq" id="WP_217644934.1">
    <property type="nucleotide sequence ID" value="NZ_FPBA01000031.1"/>
</dbReference>
<dbReference type="SUPFAM" id="SSF161098">
    <property type="entry name" value="MetI-like"/>
    <property type="match status" value="1"/>
</dbReference>
<evidence type="ECO:0000313" key="10">
    <source>
        <dbReference type="Proteomes" id="UP000199546"/>
    </source>
</evidence>
<dbReference type="STRING" id="1296565.SAMN05660657_05212"/>
<accession>A0A1I7D287</accession>
<feature type="transmembrane region" description="Helical" evidence="7">
    <location>
        <begin position="101"/>
        <end position="122"/>
    </location>
</feature>
<dbReference type="GO" id="GO:0005886">
    <property type="term" value="C:plasma membrane"/>
    <property type="evidence" value="ECO:0007669"/>
    <property type="project" value="UniProtKB-SubCell"/>
</dbReference>
<evidence type="ECO:0000313" key="9">
    <source>
        <dbReference type="EMBL" id="SFU05792.1"/>
    </source>
</evidence>
<comment type="similarity">
    <text evidence="7">Belongs to the binding-protein-dependent transport system permease family.</text>
</comment>
<keyword evidence="4 7" id="KW-0812">Transmembrane</keyword>
<keyword evidence="3" id="KW-1003">Cell membrane</keyword>
<dbReference type="Pfam" id="PF19300">
    <property type="entry name" value="BPD_transp_1_N"/>
    <property type="match status" value="1"/>
</dbReference>
<dbReference type="PANTHER" id="PTHR43163">
    <property type="entry name" value="DIPEPTIDE TRANSPORT SYSTEM PERMEASE PROTEIN DPPB-RELATED"/>
    <property type="match status" value="1"/>
</dbReference>
<dbReference type="Proteomes" id="UP000199546">
    <property type="component" value="Unassembled WGS sequence"/>
</dbReference>
<dbReference type="EMBL" id="FPBA01000031">
    <property type="protein sequence ID" value="SFU05792.1"/>
    <property type="molecule type" value="Genomic_DNA"/>
</dbReference>
<name>A0A1I7D287_9ACTN</name>
<dbReference type="AlphaFoldDB" id="A0A1I7D287"/>
<evidence type="ECO:0000256" key="7">
    <source>
        <dbReference type="RuleBase" id="RU363032"/>
    </source>
</evidence>
<dbReference type="CDD" id="cd06261">
    <property type="entry name" value="TM_PBP2"/>
    <property type="match status" value="1"/>
</dbReference>
<feature type="domain" description="ABC transmembrane type-1" evidence="8">
    <location>
        <begin position="95"/>
        <end position="303"/>
    </location>
</feature>
<reference evidence="10" key="1">
    <citation type="submission" date="2016-10" db="EMBL/GenBank/DDBJ databases">
        <authorList>
            <person name="Varghese N."/>
            <person name="Submissions S."/>
        </authorList>
    </citation>
    <scope>NUCLEOTIDE SEQUENCE [LARGE SCALE GENOMIC DNA]</scope>
    <source>
        <strain evidence="10">DSM 46136</strain>
    </source>
</reference>
<gene>
    <name evidence="9" type="ORF">SAMN05660657_05212</name>
</gene>
<dbReference type="PROSITE" id="PS50928">
    <property type="entry name" value="ABC_TM1"/>
    <property type="match status" value="1"/>
</dbReference>
<protein>
    <submittedName>
        <fullName evidence="9">Peptide/nickel transport system permease protein</fullName>
    </submittedName>
</protein>
<evidence type="ECO:0000256" key="1">
    <source>
        <dbReference type="ARBA" id="ARBA00004651"/>
    </source>
</evidence>
<dbReference type="Gene3D" id="1.10.3720.10">
    <property type="entry name" value="MetI-like"/>
    <property type="match status" value="1"/>
</dbReference>
<organism evidence="9 10">
    <name type="scientific">Geodermatophilus amargosae</name>
    <dbReference type="NCBI Taxonomy" id="1296565"/>
    <lineage>
        <taxon>Bacteria</taxon>
        <taxon>Bacillati</taxon>
        <taxon>Actinomycetota</taxon>
        <taxon>Actinomycetes</taxon>
        <taxon>Geodermatophilales</taxon>
        <taxon>Geodermatophilaceae</taxon>
        <taxon>Geodermatophilus</taxon>
    </lineage>
</organism>
<dbReference type="Pfam" id="PF00528">
    <property type="entry name" value="BPD_transp_1"/>
    <property type="match status" value="1"/>
</dbReference>
<evidence type="ECO:0000256" key="5">
    <source>
        <dbReference type="ARBA" id="ARBA00022989"/>
    </source>
</evidence>
<dbReference type="InterPro" id="IPR045621">
    <property type="entry name" value="BPD_transp_1_N"/>
</dbReference>
<keyword evidence="5 7" id="KW-1133">Transmembrane helix</keyword>
<proteinExistence type="inferred from homology"/>
<evidence type="ECO:0000256" key="3">
    <source>
        <dbReference type="ARBA" id="ARBA00022475"/>
    </source>
</evidence>
<feature type="transmembrane region" description="Helical" evidence="7">
    <location>
        <begin position="134"/>
        <end position="161"/>
    </location>
</feature>
<dbReference type="PANTHER" id="PTHR43163:SF6">
    <property type="entry name" value="DIPEPTIDE TRANSPORT SYSTEM PERMEASE PROTEIN DPPB-RELATED"/>
    <property type="match status" value="1"/>
</dbReference>
<keyword evidence="2 7" id="KW-0813">Transport</keyword>
<dbReference type="InterPro" id="IPR000515">
    <property type="entry name" value="MetI-like"/>
</dbReference>
<dbReference type="InterPro" id="IPR035906">
    <property type="entry name" value="MetI-like_sf"/>
</dbReference>
<keyword evidence="6 7" id="KW-0472">Membrane</keyword>
<sequence>MLMFIGRKLAAGLVLFIAVTFVTFLLVFSNGEESVRNNLGELATEDQIAQRVNELNLDQPVLVQYVKWLGSLLTGSLGRSFNSGETVTSILATRIPVTLSIIFLALLVTSVLSIAVGVVSAVKGGWVDRSLQFLAGGAAALPSFLVAIALTFLFAIALPIFPATGYVPFGEDPGRWATSLVLPIAALVIHMVANSAQQFRGAMVDALKQDYIRTLRSRGVPERAVVLRHALRNAAAPGLTILSVQTIGLVGGAVLIEQIFALPGVGQFTIRAAIAGDLPSVMGVVVFGTLLVLVVNILADVVNAWINPRVRLS</sequence>
<comment type="subcellular location">
    <subcellularLocation>
        <location evidence="1 7">Cell membrane</location>
        <topology evidence="1 7">Multi-pass membrane protein</topology>
    </subcellularLocation>
</comment>
<evidence type="ECO:0000259" key="8">
    <source>
        <dbReference type="PROSITE" id="PS50928"/>
    </source>
</evidence>
<feature type="transmembrane region" description="Helical" evidence="7">
    <location>
        <begin position="238"/>
        <end position="261"/>
    </location>
</feature>
<evidence type="ECO:0000256" key="2">
    <source>
        <dbReference type="ARBA" id="ARBA00022448"/>
    </source>
</evidence>
<keyword evidence="10" id="KW-1185">Reference proteome</keyword>
<feature type="transmembrane region" description="Helical" evidence="7">
    <location>
        <begin position="281"/>
        <end position="306"/>
    </location>
</feature>
<evidence type="ECO:0000256" key="6">
    <source>
        <dbReference type="ARBA" id="ARBA00023136"/>
    </source>
</evidence>
<feature type="transmembrane region" description="Helical" evidence="7">
    <location>
        <begin position="173"/>
        <end position="193"/>
    </location>
</feature>
<evidence type="ECO:0000256" key="4">
    <source>
        <dbReference type="ARBA" id="ARBA00022692"/>
    </source>
</evidence>
<dbReference type="GO" id="GO:0071916">
    <property type="term" value="F:dipeptide transmembrane transporter activity"/>
    <property type="evidence" value="ECO:0007669"/>
    <property type="project" value="TreeGrafter"/>
</dbReference>